<evidence type="ECO:0000256" key="2">
    <source>
        <dbReference type="ARBA" id="ARBA00023315"/>
    </source>
</evidence>
<gene>
    <name evidence="4" type="ORF">ACFOD7_16765</name>
</gene>
<feature type="domain" description="N-acetyltransferase" evidence="3">
    <location>
        <begin position="3"/>
        <end position="149"/>
    </location>
</feature>
<dbReference type="CDD" id="cd04301">
    <property type="entry name" value="NAT_SF"/>
    <property type="match status" value="1"/>
</dbReference>
<dbReference type="GO" id="GO:0016746">
    <property type="term" value="F:acyltransferase activity"/>
    <property type="evidence" value="ECO:0007669"/>
    <property type="project" value="UniProtKB-KW"/>
</dbReference>
<protein>
    <submittedName>
        <fullName evidence="4">GNAT family N-acetyltransferase</fullName>
        <ecNumber evidence="4">2.3.-.-</ecNumber>
    </submittedName>
</protein>
<dbReference type="PANTHER" id="PTHR43877">
    <property type="entry name" value="AMINOALKYLPHOSPHONATE N-ACETYLTRANSFERASE-RELATED-RELATED"/>
    <property type="match status" value="1"/>
</dbReference>
<dbReference type="InterPro" id="IPR000182">
    <property type="entry name" value="GNAT_dom"/>
</dbReference>
<proteinExistence type="predicted"/>
<name>A0ABV7IJM8_9RHOB</name>
<keyword evidence="1 4" id="KW-0808">Transferase</keyword>
<organism evidence="4 5">
    <name type="scientific">Paracoccus fontiphilus</name>
    <dbReference type="NCBI Taxonomy" id="1815556"/>
    <lineage>
        <taxon>Bacteria</taxon>
        <taxon>Pseudomonadati</taxon>
        <taxon>Pseudomonadota</taxon>
        <taxon>Alphaproteobacteria</taxon>
        <taxon>Rhodobacterales</taxon>
        <taxon>Paracoccaceae</taxon>
        <taxon>Paracoccus</taxon>
    </lineage>
</organism>
<keyword evidence="2 4" id="KW-0012">Acyltransferase</keyword>
<dbReference type="InterPro" id="IPR016181">
    <property type="entry name" value="Acyl_CoA_acyltransferase"/>
</dbReference>
<dbReference type="EMBL" id="JBHRTE010000086">
    <property type="protein sequence ID" value="MFC3169703.1"/>
    <property type="molecule type" value="Genomic_DNA"/>
</dbReference>
<dbReference type="RefSeq" id="WP_207464844.1">
    <property type="nucleotide sequence ID" value="NZ_JAFNAW010000002.1"/>
</dbReference>
<reference evidence="5" key="1">
    <citation type="journal article" date="2019" name="Int. J. Syst. Evol. Microbiol.">
        <title>The Global Catalogue of Microorganisms (GCM) 10K type strain sequencing project: providing services to taxonomists for standard genome sequencing and annotation.</title>
        <authorList>
            <consortium name="The Broad Institute Genomics Platform"/>
            <consortium name="The Broad Institute Genome Sequencing Center for Infectious Disease"/>
            <person name="Wu L."/>
            <person name="Ma J."/>
        </authorList>
    </citation>
    <scope>NUCLEOTIDE SEQUENCE [LARGE SCALE GENOMIC DNA]</scope>
    <source>
        <strain evidence="5">KCTC 52239</strain>
    </source>
</reference>
<accession>A0ABV7IJM8</accession>
<dbReference type="Proteomes" id="UP001595557">
    <property type="component" value="Unassembled WGS sequence"/>
</dbReference>
<dbReference type="PROSITE" id="PS51186">
    <property type="entry name" value="GNAT"/>
    <property type="match status" value="1"/>
</dbReference>
<dbReference type="Gene3D" id="3.40.630.30">
    <property type="match status" value="1"/>
</dbReference>
<evidence type="ECO:0000259" key="3">
    <source>
        <dbReference type="PROSITE" id="PS51186"/>
    </source>
</evidence>
<evidence type="ECO:0000313" key="4">
    <source>
        <dbReference type="EMBL" id="MFC3169703.1"/>
    </source>
</evidence>
<sequence>MTVAFRPARPQDVAAIVDLLADDILGQGREGAADLTPYLSAFEAIRDDPHNLLIVGEDDGAIVACYQITFITGLSQMGARRAQIEGVRVARDRRGKGIGATLIADAEQRARDADCRLMQFTTSKARDDAHRFYDRLGFTPSHIGYKKTL</sequence>
<dbReference type="EC" id="2.3.-.-" evidence="4"/>
<dbReference type="InterPro" id="IPR050832">
    <property type="entry name" value="Bact_Acetyltransf"/>
</dbReference>
<keyword evidence="5" id="KW-1185">Reference proteome</keyword>
<evidence type="ECO:0000313" key="5">
    <source>
        <dbReference type="Proteomes" id="UP001595557"/>
    </source>
</evidence>
<dbReference type="Pfam" id="PF00583">
    <property type="entry name" value="Acetyltransf_1"/>
    <property type="match status" value="1"/>
</dbReference>
<evidence type="ECO:0000256" key="1">
    <source>
        <dbReference type="ARBA" id="ARBA00022679"/>
    </source>
</evidence>
<comment type="caution">
    <text evidence="4">The sequence shown here is derived from an EMBL/GenBank/DDBJ whole genome shotgun (WGS) entry which is preliminary data.</text>
</comment>
<dbReference type="SUPFAM" id="SSF55729">
    <property type="entry name" value="Acyl-CoA N-acyltransferases (Nat)"/>
    <property type="match status" value="1"/>
</dbReference>